<feature type="transmembrane region" description="Helical" evidence="7">
    <location>
        <begin position="338"/>
        <end position="361"/>
    </location>
</feature>
<evidence type="ECO:0000256" key="1">
    <source>
        <dbReference type="ARBA" id="ARBA00004141"/>
    </source>
</evidence>
<feature type="transmembrane region" description="Helical" evidence="7">
    <location>
        <begin position="293"/>
        <end position="318"/>
    </location>
</feature>
<feature type="transmembrane region" description="Helical" evidence="7">
    <location>
        <begin position="390"/>
        <end position="410"/>
    </location>
</feature>
<feature type="transmembrane region" description="Helical" evidence="7">
    <location>
        <begin position="460"/>
        <end position="481"/>
    </location>
</feature>
<feature type="transmembrane region" description="Helical" evidence="7">
    <location>
        <begin position="56"/>
        <end position="81"/>
    </location>
</feature>
<keyword evidence="5 7" id="KW-0472">Membrane</keyword>
<evidence type="ECO:0000256" key="3">
    <source>
        <dbReference type="ARBA" id="ARBA00022692"/>
    </source>
</evidence>
<keyword evidence="9" id="KW-1185">Reference proteome</keyword>
<reference evidence="8" key="2">
    <citation type="submission" date="2020-08" db="EMBL/GenBank/DDBJ databases">
        <title>Draft Genome Sequence of Cumin Blight Pathogen Alternaria burnsii.</title>
        <authorList>
            <person name="Feng Z."/>
        </authorList>
    </citation>
    <scope>NUCLEOTIDE SEQUENCE</scope>
    <source>
        <strain evidence="8">CBS107.38</strain>
    </source>
</reference>
<protein>
    <submittedName>
        <fullName evidence="8">Amino acid transporter</fullName>
    </submittedName>
</protein>
<comment type="caution">
    <text evidence="8">The sequence shown here is derived from an EMBL/GenBank/DDBJ whole genome shotgun (WGS) entry which is preliminary data.</text>
</comment>
<name>A0A8H7BBW8_9PLEO</name>
<sequence>MASHKSAEVHAREDRGGYHGQSHDYNLVEKNATTADVQDMQRMGKTQETRRNFRSFTILGFCIVLLSTWEAILATSVFALSNGGTAGLIWGYLIVMVGFGFVVASLAEMASMAPTSGGQYHWVSEFAPPSCQRFLSYLVGWLGVLGWQTAAATVSYLAGKQIQGLIILNDPSYNPKAWHGTLLIWAILAVCLIFNTFLSRYLPLVEGGVVILHVVGFFAVIIPLWVMSDRTHSSSEVFSVFQDNMMWGNLPFAVILGLTSATSTFVGVEAGAHMAEEVRDAAHVIPRAMMWTWLGNGLLGWVMAITFCFCVTDTISVLTTPLGTPFIQVFVDTTKSVGGATALTVLMLVIAIFACAAVVAASSRQVFAFARDDGIPFGQVFSKVSPKREVPVNSAYITLVFVVILSFINLGSTVAFMQVVSLGVASMLTSYMISISCIALKRIRGEPLLSSKFDLGRLGLPINIIAVLFLLFAWIFCFFPVGPQPAVADMNWAVLGYGIVVLFAIFYYVLRVMITSSVAAQSLSSTIVDNLQARQLEWSEPVWSEPAWTQPAWSDSAIVPVPTEPVSTPSTFLAHSQVSTPTHTSTSDWIDTHRPDPSESKTGLIAFASILGGIVGLAFVLFLITLVRKCLHGRVPALRAKNASDVEVKASLDRNWQAPALDTPPGLVETPRTASSGGMRTIPRQSEDVTDMPRLARQLDDLTHGPRRSRSPYQNNIPPQETHWP</sequence>
<feature type="transmembrane region" description="Helical" evidence="7">
    <location>
        <begin position="604"/>
        <end position="627"/>
    </location>
</feature>
<accession>A0A8H7BBW8</accession>
<evidence type="ECO:0000256" key="2">
    <source>
        <dbReference type="ARBA" id="ARBA00022448"/>
    </source>
</evidence>
<evidence type="ECO:0000313" key="8">
    <source>
        <dbReference type="EMBL" id="KAF7678959.1"/>
    </source>
</evidence>
<evidence type="ECO:0000256" key="7">
    <source>
        <dbReference type="SAM" id="Phobius"/>
    </source>
</evidence>
<organism evidence="8 9">
    <name type="scientific">Alternaria burnsii</name>
    <dbReference type="NCBI Taxonomy" id="1187904"/>
    <lineage>
        <taxon>Eukaryota</taxon>
        <taxon>Fungi</taxon>
        <taxon>Dikarya</taxon>
        <taxon>Ascomycota</taxon>
        <taxon>Pezizomycotina</taxon>
        <taxon>Dothideomycetes</taxon>
        <taxon>Pleosporomycetidae</taxon>
        <taxon>Pleosporales</taxon>
        <taxon>Pleosporineae</taxon>
        <taxon>Pleosporaceae</taxon>
        <taxon>Alternaria</taxon>
        <taxon>Alternaria sect. Alternaria</taxon>
    </lineage>
</organism>
<proteinExistence type="predicted"/>
<feature type="transmembrane region" description="Helical" evidence="7">
    <location>
        <begin position="87"/>
        <end position="107"/>
    </location>
</feature>
<feature type="transmembrane region" description="Helical" evidence="7">
    <location>
        <begin position="204"/>
        <end position="226"/>
    </location>
</feature>
<evidence type="ECO:0000256" key="5">
    <source>
        <dbReference type="ARBA" id="ARBA00023136"/>
    </source>
</evidence>
<dbReference type="GeneID" id="62200932"/>
<feature type="transmembrane region" description="Helical" evidence="7">
    <location>
        <begin position="416"/>
        <end position="440"/>
    </location>
</feature>
<dbReference type="PANTHER" id="PTHR45649:SF2">
    <property type="entry name" value="ACID PERMEASE, PUTATIVE-RELATED"/>
    <property type="match status" value="1"/>
</dbReference>
<dbReference type="Proteomes" id="UP000596902">
    <property type="component" value="Unassembled WGS sequence"/>
</dbReference>
<feature type="transmembrane region" description="Helical" evidence="7">
    <location>
        <begin position="246"/>
        <end position="272"/>
    </location>
</feature>
<feature type="transmembrane region" description="Helical" evidence="7">
    <location>
        <begin position="177"/>
        <end position="197"/>
    </location>
</feature>
<feature type="region of interest" description="Disordered" evidence="6">
    <location>
        <begin position="1"/>
        <end position="23"/>
    </location>
</feature>
<dbReference type="RefSeq" id="XP_038789032.1">
    <property type="nucleotide sequence ID" value="XM_038927754.1"/>
</dbReference>
<dbReference type="GO" id="GO:0022857">
    <property type="term" value="F:transmembrane transporter activity"/>
    <property type="evidence" value="ECO:0007669"/>
    <property type="project" value="InterPro"/>
</dbReference>
<dbReference type="PANTHER" id="PTHR45649">
    <property type="entry name" value="AMINO-ACID PERMEASE BAT1"/>
    <property type="match status" value="1"/>
</dbReference>
<gene>
    <name evidence="8" type="ORF">GT037_002707</name>
</gene>
<feature type="transmembrane region" description="Helical" evidence="7">
    <location>
        <begin position="493"/>
        <end position="510"/>
    </location>
</feature>
<feature type="region of interest" description="Disordered" evidence="6">
    <location>
        <begin position="657"/>
        <end position="725"/>
    </location>
</feature>
<dbReference type="Gene3D" id="1.20.1740.10">
    <property type="entry name" value="Amino acid/polyamine transporter I"/>
    <property type="match status" value="1"/>
</dbReference>
<keyword evidence="3 7" id="KW-0812">Transmembrane</keyword>
<dbReference type="InterPro" id="IPR002293">
    <property type="entry name" value="AA/rel_permease1"/>
</dbReference>
<keyword evidence="4 7" id="KW-1133">Transmembrane helix</keyword>
<reference evidence="8" key="1">
    <citation type="submission" date="2020-01" db="EMBL/GenBank/DDBJ databases">
        <authorList>
            <person name="Feng Z.H.Z."/>
        </authorList>
    </citation>
    <scope>NUCLEOTIDE SEQUENCE</scope>
    <source>
        <strain evidence="8">CBS107.38</strain>
    </source>
</reference>
<dbReference type="GO" id="GO:0016020">
    <property type="term" value="C:membrane"/>
    <property type="evidence" value="ECO:0007669"/>
    <property type="project" value="UniProtKB-SubCell"/>
</dbReference>
<feature type="compositionally biased region" description="Basic and acidic residues" evidence="6">
    <location>
        <begin position="1"/>
        <end position="17"/>
    </location>
</feature>
<dbReference type="Pfam" id="PF13520">
    <property type="entry name" value="AA_permease_2"/>
    <property type="match status" value="1"/>
</dbReference>
<comment type="subcellular location">
    <subcellularLocation>
        <location evidence="1">Membrane</location>
        <topology evidence="1">Multi-pass membrane protein</topology>
    </subcellularLocation>
</comment>
<feature type="transmembrane region" description="Helical" evidence="7">
    <location>
        <begin position="134"/>
        <end position="157"/>
    </location>
</feature>
<evidence type="ECO:0000256" key="4">
    <source>
        <dbReference type="ARBA" id="ARBA00022989"/>
    </source>
</evidence>
<evidence type="ECO:0000256" key="6">
    <source>
        <dbReference type="SAM" id="MobiDB-lite"/>
    </source>
</evidence>
<dbReference type="EMBL" id="JAAABM010000003">
    <property type="protein sequence ID" value="KAF7678959.1"/>
    <property type="molecule type" value="Genomic_DNA"/>
</dbReference>
<dbReference type="AlphaFoldDB" id="A0A8H7BBW8"/>
<evidence type="ECO:0000313" key="9">
    <source>
        <dbReference type="Proteomes" id="UP000596902"/>
    </source>
</evidence>
<keyword evidence="2" id="KW-0813">Transport</keyword>